<keyword evidence="1" id="KW-0472">Membrane</keyword>
<keyword evidence="1" id="KW-1133">Transmembrane helix</keyword>
<organism evidence="2 3">
    <name type="scientific">Pseudobowmanella zhangzhouensis</name>
    <dbReference type="NCBI Taxonomy" id="1537679"/>
    <lineage>
        <taxon>Bacteria</taxon>
        <taxon>Pseudomonadati</taxon>
        <taxon>Pseudomonadota</taxon>
        <taxon>Gammaproteobacteria</taxon>
        <taxon>Alteromonadales</taxon>
        <taxon>Alteromonadaceae</taxon>
    </lineage>
</organism>
<proteinExistence type="predicted"/>
<evidence type="ECO:0000256" key="1">
    <source>
        <dbReference type="SAM" id="Phobius"/>
    </source>
</evidence>
<gene>
    <name evidence="2" type="ORF">ACFP85_03735</name>
</gene>
<keyword evidence="3" id="KW-1185">Reference proteome</keyword>
<comment type="caution">
    <text evidence="2">The sequence shown here is derived from an EMBL/GenBank/DDBJ whole genome shotgun (WGS) entry which is preliminary data.</text>
</comment>
<accession>A0ABW1XIR8</accession>
<evidence type="ECO:0000313" key="3">
    <source>
        <dbReference type="Proteomes" id="UP001596364"/>
    </source>
</evidence>
<keyword evidence="1" id="KW-0812">Transmembrane</keyword>
<protein>
    <submittedName>
        <fullName evidence="2">Uncharacterized protein</fullName>
    </submittedName>
</protein>
<dbReference type="RefSeq" id="WP_131257465.1">
    <property type="nucleotide sequence ID" value="NZ_JBHSUS010000001.1"/>
</dbReference>
<feature type="transmembrane region" description="Helical" evidence="1">
    <location>
        <begin position="53"/>
        <end position="76"/>
    </location>
</feature>
<sequence length="87" mass="9734">MKQRIQRIVVYLISIIVLTVISIETGSELITQYSMYINGFTGIERHRLEDDMGFGLLLLLGLIPELIIGVTAGIFLGKRINGKLKNT</sequence>
<name>A0ABW1XIR8_9ALTE</name>
<dbReference type="EMBL" id="JBHSUS010000001">
    <property type="protein sequence ID" value="MFC6439257.1"/>
    <property type="molecule type" value="Genomic_DNA"/>
</dbReference>
<feature type="transmembrane region" description="Helical" evidence="1">
    <location>
        <begin position="9"/>
        <end position="33"/>
    </location>
</feature>
<reference evidence="3" key="1">
    <citation type="journal article" date="2019" name="Int. J. Syst. Evol. Microbiol.">
        <title>The Global Catalogue of Microorganisms (GCM) 10K type strain sequencing project: providing services to taxonomists for standard genome sequencing and annotation.</title>
        <authorList>
            <consortium name="The Broad Institute Genomics Platform"/>
            <consortium name="The Broad Institute Genome Sequencing Center for Infectious Disease"/>
            <person name="Wu L."/>
            <person name="Ma J."/>
        </authorList>
    </citation>
    <scope>NUCLEOTIDE SEQUENCE [LARGE SCALE GENOMIC DNA]</scope>
    <source>
        <strain evidence="3">CGMCC 1.16031</strain>
    </source>
</reference>
<dbReference type="Proteomes" id="UP001596364">
    <property type="component" value="Unassembled WGS sequence"/>
</dbReference>
<evidence type="ECO:0000313" key="2">
    <source>
        <dbReference type="EMBL" id="MFC6439257.1"/>
    </source>
</evidence>